<evidence type="ECO:0000313" key="3">
    <source>
        <dbReference type="Proteomes" id="UP001500393"/>
    </source>
</evidence>
<comment type="caution">
    <text evidence="2">The sequence shown here is derived from an EMBL/GenBank/DDBJ whole genome shotgun (WGS) entry which is preliminary data.</text>
</comment>
<dbReference type="PANTHER" id="PTHR34989:SF1">
    <property type="entry name" value="PROTEIN HDED"/>
    <property type="match status" value="1"/>
</dbReference>
<protein>
    <submittedName>
        <fullName evidence="2">HdeD family acid-resistance protein</fullName>
    </submittedName>
</protein>
<dbReference type="Pfam" id="PF03729">
    <property type="entry name" value="DUF308"/>
    <property type="match status" value="1"/>
</dbReference>
<feature type="transmembrane region" description="Helical" evidence="1">
    <location>
        <begin position="6"/>
        <end position="34"/>
    </location>
</feature>
<dbReference type="EMBL" id="BAAAOS010000007">
    <property type="protein sequence ID" value="GAA1559163.1"/>
    <property type="molecule type" value="Genomic_DNA"/>
</dbReference>
<keyword evidence="1" id="KW-0812">Transmembrane</keyword>
<organism evidence="2 3">
    <name type="scientific">Kribbella sancticallisti</name>
    <dbReference type="NCBI Taxonomy" id="460087"/>
    <lineage>
        <taxon>Bacteria</taxon>
        <taxon>Bacillati</taxon>
        <taxon>Actinomycetota</taxon>
        <taxon>Actinomycetes</taxon>
        <taxon>Propionibacteriales</taxon>
        <taxon>Kribbellaceae</taxon>
        <taxon>Kribbella</taxon>
    </lineage>
</organism>
<dbReference type="InterPro" id="IPR005325">
    <property type="entry name" value="DUF308_memb"/>
</dbReference>
<dbReference type="Proteomes" id="UP001500393">
    <property type="component" value="Unassembled WGS sequence"/>
</dbReference>
<name>A0ABP4NBG6_9ACTN</name>
<dbReference type="PANTHER" id="PTHR34989">
    <property type="entry name" value="PROTEIN HDED"/>
    <property type="match status" value="1"/>
</dbReference>
<sequence length="174" mass="18127">MVRGAIGIVFGVLALAWPISTALALMILWGFWALAEGVGLLVQAFRPEPGQGRIALVLVGLLGLVAAFFAIFSPAVTATTLTWILGIWLIVRGLLEAVTAFSSRLATPRWLLLLSAALSILLGIFFVANPGRGAVGIAVLLGSIAICWGVVFVAAGLLLRGGADRDAVDQQTAH</sequence>
<feature type="transmembrane region" description="Helical" evidence="1">
    <location>
        <begin position="134"/>
        <end position="159"/>
    </location>
</feature>
<feature type="transmembrane region" description="Helical" evidence="1">
    <location>
        <begin position="54"/>
        <end position="75"/>
    </location>
</feature>
<keyword evidence="3" id="KW-1185">Reference proteome</keyword>
<keyword evidence="1" id="KW-1133">Transmembrane helix</keyword>
<accession>A0ABP4NBG6</accession>
<keyword evidence="1" id="KW-0472">Membrane</keyword>
<feature type="transmembrane region" description="Helical" evidence="1">
    <location>
        <begin position="81"/>
        <end position="98"/>
    </location>
</feature>
<gene>
    <name evidence="2" type="ORF">GCM10009789_10700</name>
</gene>
<proteinExistence type="predicted"/>
<feature type="transmembrane region" description="Helical" evidence="1">
    <location>
        <begin position="110"/>
        <end position="128"/>
    </location>
</feature>
<dbReference type="InterPro" id="IPR052712">
    <property type="entry name" value="Acid_resist_chaperone_HdeD"/>
</dbReference>
<evidence type="ECO:0000313" key="2">
    <source>
        <dbReference type="EMBL" id="GAA1559163.1"/>
    </source>
</evidence>
<evidence type="ECO:0000256" key="1">
    <source>
        <dbReference type="SAM" id="Phobius"/>
    </source>
</evidence>
<reference evidence="3" key="1">
    <citation type="journal article" date="2019" name="Int. J. Syst. Evol. Microbiol.">
        <title>The Global Catalogue of Microorganisms (GCM) 10K type strain sequencing project: providing services to taxonomists for standard genome sequencing and annotation.</title>
        <authorList>
            <consortium name="The Broad Institute Genomics Platform"/>
            <consortium name="The Broad Institute Genome Sequencing Center for Infectious Disease"/>
            <person name="Wu L."/>
            <person name="Ma J."/>
        </authorList>
    </citation>
    <scope>NUCLEOTIDE SEQUENCE [LARGE SCALE GENOMIC DNA]</scope>
    <source>
        <strain evidence="3">JCM 14969</strain>
    </source>
</reference>